<sequence length="61" mass="7241">MLILEISSRIRVIRYDTFLNAKYTLFNSIPNLSMYKIGIDVDDNVISIIVYQTYEQDIFNF</sequence>
<gene>
    <name evidence="1" type="ORF">EST35_0108</name>
</gene>
<keyword evidence="2" id="KW-1185">Reference proteome</keyword>
<protein>
    <submittedName>
        <fullName evidence="1">Uncharacterized protein</fullName>
    </submittedName>
</protein>
<reference evidence="2" key="1">
    <citation type="journal article" date="2020" name="bioRxiv">
        <title>Integrative omics analysis of Pseudomonas aeruginosa virus PA5oct highlights the molecular complexity of jumbo phages.</title>
        <authorList>
            <person name="Lood C."/>
            <person name="Danis-Wlodarczyk K."/>
            <person name="Blasdel B.G."/>
            <person name="Jang H.B."/>
            <person name="Vandenheuvel D."/>
            <person name="Briers Y."/>
            <person name="Noben J.-P."/>
            <person name="van Noort V."/>
            <person name="Drulis-Kawa Z."/>
            <person name="Lavigne R."/>
        </authorList>
    </citation>
    <scope>NUCLEOTIDE SEQUENCE [LARGE SCALE GENOMIC DNA]</scope>
</reference>
<proteinExistence type="predicted"/>
<name>A0A4Y5JU54_9CAUD</name>
<evidence type="ECO:0000313" key="1">
    <source>
        <dbReference type="EMBL" id="QCG75990.1"/>
    </source>
</evidence>
<dbReference type="Proteomes" id="UP000316733">
    <property type="component" value="Segment"/>
</dbReference>
<organism evidence="1 2">
    <name type="scientific">Pseudomonas phage vB_PaeM_PA5oct</name>
    <dbReference type="NCBI Taxonomy" id="2163605"/>
    <lineage>
        <taxon>Viruses</taxon>
        <taxon>Duplodnaviria</taxon>
        <taxon>Heunggongvirae</taxon>
        <taxon>Uroviricota</taxon>
        <taxon>Caudoviricetes</taxon>
        <taxon>Arenbergviridae</taxon>
        <taxon>Wroclawvirus</taxon>
        <taxon>Wroclawvirus PA5oct</taxon>
    </lineage>
</organism>
<dbReference type="EMBL" id="MK797984">
    <property type="protein sequence ID" value="QCG75990.1"/>
    <property type="molecule type" value="Genomic_DNA"/>
</dbReference>
<accession>A0A4Y5JU54</accession>
<evidence type="ECO:0000313" key="2">
    <source>
        <dbReference type="Proteomes" id="UP000316733"/>
    </source>
</evidence>